<name>A0A919NT51_9ACTN</name>
<evidence type="ECO:0000256" key="1">
    <source>
        <dbReference type="SAM" id="Phobius"/>
    </source>
</evidence>
<sequence>MTRSESRFRRLLALYPKGHREEYGEEMLGVLLADGRTGPGVTADLVRGALGARFRQASTSLREALRDEGWRHVAYPVHFFGSLLLLAVAVGRFAMAILTMVRRPDYDISPFYGVDLVGALGWAVAVTGAVLGVRLLGVVGAAAGLAGEVVVPFRDAQVLNPSSWIIVAATVVLIAAAVSVRRAAPRGWRFVTAAGVVLIAQGLAPFGLHVPMFGLVPVLAVIAVGAPGLGRRFRGLIPRTSKGA</sequence>
<evidence type="ECO:0000313" key="2">
    <source>
        <dbReference type="EMBL" id="GIF24721.1"/>
    </source>
</evidence>
<dbReference type="EMBL" id="BOMY01000047">
    <property type="protein sequence ID" value="GIF24721.1"/>
    <property type="molecule type" value="Genomic_DNA"/>
</dbReference>
<feature type="transmembrane region" description="Helical" evidence="1">
    <location>
        <begin position="210"/>
        <end position="229"/>
    </location>
</feature>
<reference evidence="2" key="1">
    <citation type="submission" date="2021-01" db="EMBL/GenBank/DDBJ databases">
        <title>Whole genome shotgun sequence of Actinoplanes tereljensis NBRC 105297.</title>
        <authorList>
            <person name="Komaki H."/>
            <person name="Tamura T."/>
        </authorList>
    </citation>
    <scope>NUCLEOTIDE SEQUENCE</scope>
    <source>
        <strain evidence="2">NBRC 105297</strain>
    </source>
</reference>
<feature type="transmembrane region" description="Helical" evidence="1">
    <location>
        <begin position="163"/>
        <end position="180"/>
    </location>
</feature>
<gene>
    <name evidence="2" type="ORF">Ate02nite_74510</name>
</gene>
<keyword evidence="3" id="KW-1185">Reference proteome</keyword>
<keyword evidence="1" id="KW-0812">Transmembrane</keyword>
<feature type="transmembrane region" description="Helical" evidence="1">
    <location>
        <begin position="77"/>
        <end position="98"/>
    </location>
</feature>
<keyword evidence="1" id="KW-0472">Membrane</keyword>
<keyword evidence="1" id="KW-1133">Transmembrane helix</keyword>
<feature type="transmembrane region" description="Helical" evidence="1">
    <location>
        <begin position="119"/>
        <end position="143"/>
    </location>
</feature>
<feature type="transmembrane region" description="Helical" evidence="1">
    <location>
        <begin position="187"/>
        <end position="204"/>
    </location>
</feature>
<comment type="caution">
    <text evidence="2">The sequence shown here is derived from an EMBL/GenBank/DDBJ whole genome shotgun (WGS) entry which is preliminary data.</text>
</comment>
<evidence type="ECO:0000313" key="3">
    <source>
        <dbReference type="Proteomes" id="UP000623608"/>
    </source>
</evidence>
<protein>
    <submittedName>
        <fullName evidence="2">Uncharacterized protein</fullName>
    </submittedName>
</protein>
<proteinExistence type="predicted"/>
<accession>A0A919NT51</accession>
<dbReference type="AlphaFoldDB" id="A0A919NT51"/>
<dbReference type="RefSeq" id="WP_203812573.1">
    <property type="nucleotide sequence ID" value="NZ_BOMY01000047.1"/>
</dbReference>
<dbReference type="Proteomes" id="UP000623608">
    <property type="component" value="Unassembled WGS sequence"/>
</dbReference>
<organism evidence="2 3">
    <name type="scientific">Paractinoplanes tereljensis</name>
    <dbReference type="NCBI Taxonomy" id="571912"/>
    <lineage>
        <taxon>Bacteria</taxon>
        <taxon>Bacillati</taxon>
        <taxon>Actinomycetota</taxon>
        <taxon>Actinomycetes</taxon>
        <taxon>Micromonosporales</taxon>
        <taxon>Micromonosporaceae</taxon>
        <taxon>Paractinoplanes</taxon>
    </lineage>
</organism>